<dbReference type="EMBL" id="AM286690">
    <property type="protein sequence ID" value="CAL17130.1"/>
    <property type="molecule type" value="Genomic_DNA"/>
</dbReference>
<dbReference type="SUPFAM" id="SSF51161">
    <property type="entry name" value="Trimeric LpxA-like enzymes"/>
    <property type="match status" value="1"/>
</dbReference>
<dbReference type="STRING" id="393595.ABO_1682"/>
<dbReference type="InterPro" id="IPR052265">
    <property type="entry name" value="Gamma-CA"/>
</dbReference>
<gene>
    <name evidence="1" type="ordered locus">ABO_1682</name>
</gene>
<proteinExistence type="predicted"/>
<dbReference type="PANTHER" id="PTHR43360:SF1">
    <property type="entry name" value="CARBOXYSOME ASSEMBLY PROTEIN CCMM"/>
    <property type="match status" value="1"/>
</dbReference>
<evidence type="ECO:0000313" key="1">
    <source>
        <dbReference type="EMBL" id="CAL17130.1"/>
    </source>
</evidence>
<name>Q0VNW8_ALCBS</name>
<dbReference type="OrthoDB" id="9803036at2"/>
<dbReference type="RefSeq" id="WP_011588963.1">
    <property type="nucleotide sequence ID" value="NC_008260.1"/>
</dbReference>
<dbReference type="AlphaFoldDB" id="Q0VNW8"/>
<organism evidence="1 2">
    <name type="scientific">Alcanivorax borkumensis (strain ATCC 700651 / DSM 11573 / NCIMB 13689 / SK2)</name>
    <dbReference type="NCBI Taxonomy" id="393595"/>
    <lineage>
        <taxon>Bacteria</taxon>
        <taxon>Pseudomonadati</taxon>
        <taxon>Pseudomonadota</taxon>
        <taxon>Gammaproteobacteria</taxon>
        <taxon>Oceanospirillales</taxon>
        <taxon>Alcanivoracaceae</taxon>
        <taxon>Alcanivorax</taxon>
    </lineage>
</organism>
<dbReference type="eggNOG" id="COG0663">
    <property type="taxonomic scope" value="Bacteria"/>
</dbReference>
<reference evidence="1 2" key="1">
    <citation type="journal article" date="2006" name="Nat. Biotechnol.">
        <title>Genome sequence of the ubiquitous hydrocarbon-degrading marine bacterium Alcanivorax borkumensis.</title>
        <authorList>
            <person name="Schneiker S."/>
            <person name="Martins dos Santos V.A.P."/>
            <person name="Bartels D."/>
            <person name="Bekel T."/>
            <person name="Brecht M."/>
            <person name="Buhrmester J."/>
            <person name="Chernikova T.N."/>
            <person name="Denaro R."/>
            <person name="Ferrer M."/>
            <person name="Gertler C."/>
            <person name="Goesmann A."/>
            <person name="Golyshina O.V."/>
            <person name="Kaminski F."/>
            <person name="Khachane A.N."/>
            <person name="Lang S."/>
            <person name="Linke B."/>
            <person name="McHardy A.C."/>
            <person name="Meyer F."/>
            <person name="Nechitaylo T."/>
            <person name="Puehler A."/>
            <person name="Regenhardt D."/>
            <person name="Rupp O."/>
            <person name="Sabirova J.S."/>
            <person name="Selbitschka W."/>
            <person name="Yakimov M.M."/>
            <person name="Timmis K.N."/>
            <person name="Vorhoelter F.-J."/>
            <person name="Weidner S."/>
            <person name="Kaiser O."/>
            <person name="Golyshin P.N."/>
        </authorList>
    </citation>
    <scope>NUCLEOTIDE SEQUENCE [LARGE SCALE GENOMIC DNA]</scope>
    <source>
        <strain evidence="2">ATCC 700651 / DSM 11573 / NCIMB 13689 / SK2</strain>
    </source>
</reference>
<dbReference type="KEGG" id="abo:ABO_1682"/>
<accession>Q0VNW8</accession>
<dbReference type="PANTHER" id="PTHR43360">
    <property type="entry name" value="CARBON DIOXIDE CONCENTRATING MECHANISM PROTEIN CCMM"/>
    <property type="match status" value="1"/>
</dbReference>
<dbReference type="Proteomes" id="UP000008871">
    <property type="component" value="Chromosome"/>
</dbReference>
<keyword evidence="2" id="KW-1185">Reference proteome</keyword>
<evidence type="ECO:0000313" key="2">
    <source>
        <dbReference type="Proteomes" id="UP000008871"/>
    </source>
</evidence>
<sequence>MIRKNPNGDLPDIHPDAFVDPTAIICGKVIVSRHVFIGPYAVIRADETDDQGNLHPILIGEGTNIQDGVVMHSKDGGPITIGKHSSIAHRAIVHGPCEVGDSVFVGFNSVLFNCTIGDGCAIRHNAVIDGMTLPANFYIPSTSRIGPDTDLSLIPRVSQDITAFSESVSDTNQQLVQGYKRIQNEL</sequence>
<dbReference type="InterPro" id="IPR011004">
    <property type="entry name" value="Trimer_LpxA-like_sf"/>
</dbReference>
<protein>
    <submittedName>
        <fullName evidence="1">Carbonic anhydrase, family 3 protein, putative</fullName>
    </submittedName>
</protein>
<dbReference type="HOGENOM" id="CLU_064827_3_1_6"/>
<dbReference type="Gene3D" id="2.160.10.10">
    <property type="entry name" value="Hexapeptide repeat proteins"/>
    <property type="match status" value="1"/>
</dbReference>